<dbReference type="PROSITE" id="PS50235">
    <property type="entry name" value="USP_3"/>
    <property type="match status" value="1"/>
</dbReference>
<keyword evidence="5" id="KW-0378">Hydrolase</keyword>
<dbReference type="OrthoDB" id="2420415at2759"/>
<organism evidence="11">
    <name type="scientific">Vanderwaltozyma polyspora (strain ATCC 22028 / DSM 70294 / BCRC 21397 / CBS 2163 / NBRC 10782 / NRRL Y-8283 / UCD 57-17)</name>
    <name type="common">Kluyveromyces polysporus</name>
    <dbReference type="NCBI Taxonomy" id="436907"/>
    <lineage>
        <taxon>Eukaryota</taxon>
        <taxon>Fungi</taxon>
        <taxon>Dikarya</taxon>
        <taxon>Ascomycota</taxon>
        <taxon>Saccharomycotina</taxon>
        <taxon>Saccharomycetes</taxon>
        <taxon>Saccharomycetales</taxon>
        <taxon>Saccharomycetaceae</taxon>
        <taxon>Vanderwaltozyma</taxon>
    </lineage>
</organism>
<dbReference type="AlphaFoldDB" id="A7TNR9"/>
<keyword evidence="3" id="KW-0645">Protease</keyword>
<keyword evidence="7" id="KW-0175">Coiled coil</keyword>
<evidence type="ECO:0000256" key="3">
    <source>
        <dbReference type="ARBA" id="ARBA00022670"/>
    </source>
</evidence>
<dbReference type="Gene3D" id="3.90.70.10">
    <property type="entry name" value="Cysteine proteinases"/>
    <property type="match status" value="1"/>
</dbReference>
<comment type="catalytic activity">
    <reaction evidence="1">
        <text>Thiol-dependent hydrolysis of ester, thioester, amide, peptide and isopeptide bonds formed by the C-terminal Gly of ubiquitin (a 76-residue protein attached to proteins as an intracellular targeting signal).</text>
        <dbReference type="EC" id="3.4.19.12"/>
    </reaction>
</comment>
<accession>A7TNR9</accession>
<dbReference type="GO" id="GO:0043161">
    <property type="term" value="P:proteasome-mediated ubiquitin-dependent protein catabolic process"/>
    <property type="evidence" value="ECO:0007669"/>
    <property type="project" value="InterPro"/>
</dbReference>
<dbReference type="GO" id="GO:0061136">
    <property type="term" value="P:regulation of proteasomal protein catabolic process"/>
    <property type="evidence" value="ECO:0007669"/>
    <property type="project" value="TreeGrafter"/>
</dbReference>
<feature type="region of interest" description="Disordered" evidence="8">
    <location>
        <begin position="1"/>
        <end position="20"/>
    </location>
</feature>
<dbReference type="InterPro" id="IPR028889">
    <property type="entry name" value="USP"/>
</dbReference>
<dbReference type="Pfam" id="PF00443">
    <property type="entry name" value="UCH"/>
    <property type="match status" value="1"/>
</dbReference>
<protein>
    <recommendedName>
        <fullName evidence="2">ubiquitinyl hydrolase 1</fullName>
        <ecNumber evidence="2">3.4.19.12</ecNumber>
    </recommendedName>
</protein>
<evidence type="ECO:0000256" key="4">
    <source>
        <dbReference type="ARBA" id="ARBA00022786"/>
    </source>
</evidence>
<gene>
    <name evidence="10" type="ORF">Kpol_1016p1</name>
</gene>
<feature type="coiled-coil region" evidence="7">
    <location>
        <begin position="1099"/>
        <end position="1140"/>
    </location>
</feature>
<keyword evidence="6" id="KW-0788">Thiol protease</keyword>
<evidence type="ECO:0000256" key="5">
    <source>
        <dbReference type="ARBA" id="ARBA00022801"/>
    </source>
</evidence>
<evidence type="ECO:0000256" key="6">
    <source>
        <dbReference type="ARBA" id="ARBA00022807"/>
    </source>
</evidence>
<feature type="compositionally biased region" description="Polar residues" evidence="8">
    <location>
        <begin position="1"/>
        <end position="14"/>
    </location>
</feature>
<feature type="region of interest" description="Disordered" evidence="8">
    <location>
        <begin position="879"/>
        <end position="912"/>
    </location>
</feature>
<dbReference type="STRING" id="436907.A7TNR9"/>
<dbReference type="CDD" id="cd02666">
    <property type="entry name" value="Peptidase_C19J"/>
    <property type="match status" value="1"/>
</dbReference>
<dbReference type="PANTHER" id="PTHR43982">
    <property type="entry name" value="UBIQUITIN CARBOXYL-TERMINAL HYDROLASE"/>
    <property type="match status" value="1"/>
</dbReference>
<dbReference type="HOGENOM" id="CLU_003155_1_0_1"/>
<feature type="compositionally biased region" description="Low complexity" evidence="8">
    <location>
        <begin position="53"/>
        <end position="73"/>
    </location>
</feature>
<evidence type="ECO:0000313" key="11">
    <source>
        <dbReference type="Proteomes" id="UP000000267"/>
    </source>
</evidence>
<feature type="domain" description="USP" evidence="9">
    <location>
        <begin position="762"/>
        <end position="1230"/>
    </location>
</feature>
<dbReference type="InterPro" id="IPR044635">
    <property type="entry name" value="UBP14-like"/>
</dbReference>
<evidence type="ECO:0000259" key="9">
    <source>
        <dbReference type="PROSITE" id="PS50235"/>
    </source>
</evidence>
<feature type="region of interest" description="Disordered" evidence="8">
    <location>
        <begin position="40"/>
        <end position="89"/>
    </location>
</feature>
<dbReference type="GO" id="GO:0016579">
    <property type="term" value="P:protein deubiquitination"/>
    <property type="evidence" value="ECO:0007669"/>
    <property type="project" value="InterPro"/>
</dbReference>
<dbReference type="OMA" id="MIDSELW"/>
<dbReference type="GeneID" id="5544208"/>
<dbReference type="InterPro" id="IPR025305">
    <property type="entry name" value="UCH_repeat_domain"/>
</dbReference>
<dbReference type="Proteomes" id="UP000000267">
    <property type="component" value="Unassembled WGS sequence"/>
</dbReference>
<reference evidence="10 11" key="1">
    <citation type="journal article" date="2007" name="Proc. Natl. Acad. Sci. U.S.A.">
        <title>Independent sorting-out of thousands of duplicated gene pairs in two yeast species descended from a whole-genome duplication.</title>
        <authorList>
            <person name="Scannell D.R."/>
            <person name="Frank A.C."/>
            <person name="Conant G.C."/>
            <person name="Byrne K.P."/>
            <person name="Woolfit M."/>
            <person name="Wolfe K.H."/>
        </authorList>
    </citation>
    <scope>NUCLEOTIDE SEQUENCE [LARGE SCALE GENOMIC DNA]</scope>
    <source>
        <strain evidence="11">ATCC 22028 / DSM 70294 / BCRC 21397 / CBS 2163 / NBRC 10782 / NRRL Y-8283 / UCD 57-17</strain>
    </source>
</reference>
<evidence type="ECO:0000256" key="7">
    <source>
        <dbReference type="SAM" id="Coils"/>
    </source>
</evidence>
<dbReference type="PANTHER" id="PTHR43982:SF6">
    <property type="entry name" value="UBIQUITIN CARBOXYL-TERMINAL HYDROLASE 2-RELATED"/>
    <property type="match status" value="1"/>
</dbReference>
<keyword evidence="11" id="KW-1185">Reference proteome</keyword>
<dbReference type="eggNOG" id="KOG1863">
    <property type="taxonomic scope" value="Eukaryota"/>
</dbReference>
<feature type="compositionally biased region" description="Polar residues" evidence="8">
    <location>
        <begin position="882"/>
        <end position="895"/>
    </location>
</feature>
<keyword evidence="4" id="KW-0833">Ubl conjugation pathway</keyword>
<evidence type="ECO:0000313" key="10">
    <source>
        <dbReference type="EMBL" id="EDO16062.1"/>
    </source>
</evidence>
<dbReference type="GO" id="GO:0004843">
    <property type="term" value="F:cysteine-type deubiquitinase activity"/>
    <property type="evidence" value="ECO:0007669"/>
    <property type="project" value="UniProtKB-EC"/>
</dbReference>
<dbReference type="KEGG" id="vpo:Kpol_1016p1"/>
<evidence type="ECO:0000256" key="2">
    <source>
        <dbReference type="ARBA" id="ARBA00012759"/>
    </source>
</evidence>
<proteinExistence type="predicted"/>
<dbReference type="EC" id="3.4.19.12" evidence="2"/>
<dbReference type="InterPro" id="IPR001394">
    <property type="entry name" value="Peptidase_C19_UCH"/>
</dbReference>
<dbReference type="SUPFAM" id="SSF54001">
    <property type="entry name" value="Cysteine proteinases"/>
    <property type="match status" value="1"/>
</dbReference>
<dbReference type="GO" id="GO:0070628">
    <property type="term" value="F:proteasome binding"/>
    <property type="evidence" value="ECO:0007669"/>
    <property type="project" value="TreeGrafter"/>
</dbReference>
<dbReference type="InterPro" id="IPR038765">
    <property type="entry name" value="Papain-like_cys_pep_sf"/>
</dbReference>
<evidence type="ECO:0000256" key="8">
    <source>
        <dbReference type="SAM" id="MobiDB-lite"/>
    </source>
</evidence>
<dbReference type="InterPro" id="IPR018200">
    <property type="entry name" value="USP_CS"/>
</dbReference>
<dbReference type="EMBL" id="DS480434">
    <property type="protein sequence ID" value="EDO16062.1"/>
    <property type="molecule type" value="Genomic_DNA"/>
</dbReference>
<evidence type="ECO:0000256" key="1">
    <source>
        <dbReference type="ARBA" id="ARBA00000707"/>
    </source>
</evidence>
<dbReference type="PhylomeDB" id="A7TNR9"/>
<dbReference type="PROSITE" id="PS00972">
    <property type="entry name" value="USP_1"/>
    <property type="match status" value="1"/>
</dbReference>
<dbReference type="InParanoid" id="A7TNR9"/>
<dbReference type="RefSeq" id="XP_001643920.1">
    <property type="nucleotide sequence ID" value="XM_001643870.1"/>
</dbReference>
<dbReference type="PROSITE" id="PS00973">
    <property type="entry name" value="USP_2"/>
    <property type="match status" value="1"/>
</dbReference>
<sequence>MPSGNKQLGNGNRTDASKDKDALYQLRKVFKNTLIINPNKQSHSHQHHERSQNQKVSNNNNNSKQRNNINPNITTSNKSKDNKVENDNNNIELPYKYDQLIENAVFKTSDRIIDDILIDLSFINSSADEIKELGLNKGILRLPTTDYSKFRSSFSEYKIINLSNKNNLINYRFEYESKTNHQDNKILEFFSILHKPKDASNLDYESMAKFWSQNEFYHLKVSIKTRNQLELSKKHTPIQHFYVIDEFNEEDKLDFINFNPDNPNLLDYAIFISSNTNKVVLVEIFKSEFNLNDKLIILDDLQVLNNYEKYKNSNHKLKLPTQTDVLLVLMYCFNKQQNFDNIHSSEDEIKLKDSKAIKISLNPSWLTERFSLKFQEDESLIFMNLRNNLNLIKKEKRRFDVFTRCLLELFVLIKSAPQKLVKCNSKDTNIIKVVDTISINSSLSFWSQILGEYKSILSQNNFNQYSKHAEFINLSILPTYTESEIVKNYEILTILNPDKIGVYFDSLKFVSQCLTQYENLADYVNKNEIIGNEEFNQSLKIFKMDKLEFTNCSDSVLWEKYLTYYEDKNFDYNHAILRNSIKSLSIVKNSPILKFLCKYEPYKNPDNAFVTLNIHESVDSDTIIVSYTTKINDMKDKKQHLDKALLTIAIDRKDLSLFHTLYENCKDFVNLYHSMNIEYKTALQAIDSSELNSDNELILSFKKRWYRIDVNNDTFGDDTVNLLTLRKVMMVISSNRNSLLLNNYIEYGIVNPKFLPSKSWPVGLNNIGNTCYLNSLLQYYFAISPLREYLINFNDIELDGREMKNLEKRRVGGRNLSIAEFHRSIQFVYQLRDLYGEMVHSSSRKVSPRLQLAYLAFAPSDTPIEFRDGIQNAIGKNDYYSDKTNGGSESSSIKGLNSNLNSDSDADSSLDSDSESSLLTFDNLPIIKTSTTNLPTLIPKISSSQLETTLEMGSQQDVTECIENVLFQIEAASNPISIDEDNEQVDLVKQLFFGKTEQKIKPFNEVSKVHPKRERFLSLLVSVSDKPRDIYDALDTYFKDEVFDMEEYGKVKKSLTISSFPTILQVQIQRVYYDIEKGVPFKDLEPLRFSESLYLDRYANDIDEKLAEKKIEVASLKKRLKGLITIKKELEKKNDNVEIRTISKEINDVETKIDTAFSEFHKHGYSLFAVFIHRGQATFGHYWIYIKDFKNHGTWRKYNDHEVTEILPIEVFNFSEGNSSTPYFLVYIKNGSEFDVEPLKREDMNKAQQMK</sequence>
<name>A7TNR9_VANPO</name>
<dbReference type="MEROPS" id="C19.003"/>
<dbReference type="Pfam" id="PF13446">
    <property type="entry name" value="RPT"/>
    <property type="match status" value="2"/>
</dbReference>